<dbReference type="EMBL" id="CP003130">
    <property type="protein sequence ID" value="AEU36849.1"/>
    <property type="molecule type" value="Genomic_DNA"/>
</dbReference>
<dbReference type="Gene3D" id="3.20.20.70">
    <property type="entry name" value="Aldolase class I"/>
    <property type="match status" value="1"/>
</dbReference>
<dbReference type="HOGENOM" id="CLU_086300_1_0_0"/>
<name>G8P055_GRAMM</name>
<dbReference type="SUPFAM" id="SSF51366">
    <property type="entry name" value="Ribulose-phoshate binding barrel"/>
    <property type="match status" value="1"/>
</dbReference>
<evidence type="ECO:0000313" key="8">
    <source>
        <dbReference type="Proteomes" id="UP000007113"/>
    </source>
</evidence>
<dbReference type="Proteomes" id="UP000007113">
    <property type="component" value="Chromosome"/>
</dbReference>
<dbReference type="GO" id="GO:0006053">
    <property type="term" value="P:N-acetylmannosamine catabolic process"/>
    <property type="evidence" value="ECO:0007669"/>
    <property type="project" value="TreeGrafter"/>
</dbReference>
<comment type="function">
    <text evidence="2">Converts N-acetylmannosamine-6-phosphate (ManNAc-6-P) to N-acetylglucosamine-6-phosphate (GlcNAc-6-P).</text>
</comment>
<gene>
    <name evidence="7" type="ordered locus">AciX8_2535</name>
</gene>
<dbReference type="InterPro" id="IPR013785">
    <property type="entry name" value="Aldolase_TIM"/>
</dbReference>
<evidence type="ECO:0000256" key="3">
    <source>
        <dbReference type="ARBA" id="ARBA00005081"/>
    </source>
</evidence>
<comment type="catalytic activity">
    <reaction evidence="1">
        <text>an N-acyl-D-glucosamine 6-phosphate = an N-acyl-D-mannosamine 6-phosphate</text>
        <dbReference type="Rhea" id="RHEA:23932"/>
        <dbReference type="ChEBI" id="CHEBI:57599"/>
        <dbReference type="ChEBI" id="CHEBI:57666"/>
        <dbReference type="EC" id="5.1.3.9"/>
    </reaction>
</comment>
<dbReference type="STRING" id="682795.AciX8_2535"/>
<dbReference type="GO" id="GO:0019262">
    <property type="term" value="P:N-acetylneuraminate catabolic process"/>
    <property type="evidence" value="ECO:0007669"/>
    <property type="project" value="UniProtKB-UniPathway"/>
</dbReference>
<evidence type="ECO:0000256" key="2">
    <source>
        <dbReference type="ARBA" id="ARBA00002147"/>
    </source>
</evidence>
<dbReference type="PANTHER" id="PTHR36204">
    <property type="entry name" value="N-ACETYLMANNOSAMINE-6-PHOSPHATE 2-EPIMERASE-RELATED"/>
    <property type="match status" value="1"/>
</dbReference>
<evidence type="ECO:0000256" key="1">
    <source>
        <dbReference type="ARBA" id="ARBA00000056"/>
    </source>
</evidence>
<sequence>MSSLPVASEQRALQALRGSLVVSCQAPHGDPLDDTETLTRIALSVLQGGAGGLRAEGAERIVSFRTKTDLPIIGLLKTQDRDGRVYITPNFKSAKEISDAGADIIALDCTRRRLAEAEPWTEIIPRIHEELRRPVLADIATLEDALAAEAAGADAVASTLYGYTADTEGARTISWTLLDSLLNRLRIPVILEGHVKQPEEVSRALQAGVHAVVVGAAITCPRSITARFVEALCHAGTGAT</sequence>
<protein>
    <recommendedName>
        <fullName evidence="4">N-acylglucosamine-6-phosphate 2-epimerase</fullName>
        <ecNumber evidence="4">5.1.3.9</ecNumber>
    </recommendedName>
</protein>
<organism evidence="7 8">
    <name type="scientific">Granulicella mallensis (strain ATCC BAA-1857 / DSM 23137 / MP5ACTX8)</name>
    <dbReference type="NCBI Taxonomy" id="682795"/>
    <lineage>
        <taxon>Bacteria</taxon>
        <taxon>Pseudomonadati</taxon>
        <taxon>Acidobacteriota</taxon>
        <taxon>Terriglobia</taxon>
        <taxon>Terriglobales</taxon>
        <taxon>Acidobacteriaceae</taxon>
        <taxon>Granulicella</taxon>
    </lineage>
</organism>
<proteinExistence type="predicted"/>
<dbReference type="RefSeq" id="WP_014265727.1">
    <property type="nucleotide sequence ID" value="NC_016631.1"/>
</dbReference>
<reference evidence="7 8" key="1">
    <citation type="submission" date="2011-11" db="EMBL/GenBank/DDBJ databases">
        <title>Complete sequence of Granulicella mallensis MP5ACTX8.</title>
        <authorList>
            <consortium name="US DOE Joint Genome Institute"/>
            <person name="Lucas S."/>
            <person name="Copeland A."/>
            <person name="Lapidus A."/>
            <person name="Cheng J.-F."/>
            <person name="Goodwin L."/>
            <person name="Pitluck S."/>
            <person name="Peters L."/>
            <person name="Lu M."/>
            <person name="Detter J.C."/>
            <person name="Han C."/>
            <person name="Tapia R."/>
            <person name="Land M."/>
            <person name="Hauser L."/>
            <person name="Kyrpides N."/>
            <person name="Ivanova N."/>
            <person name="Mikhailova N."/>
            <person name="Pagani I."/>
            <person name="Rawat S."/>
            <person name="Mannisto M."/>
            <person name="Haggblom M."/>
            <person name="Woyke T."/>
        </authorList>
    </citation>
    <scope>NUCLEOTIDE SEQUENCE [LARGE SCALE GENOMIC DNA]</scope>
    <source>
        <strain evidence="8">ATCC BAA-1857 / DSM 23137 / MP5ACTX8</strain>
    </source>
</reference>
<dbReference type="UniPathway" id="UPA00629">
    <property type="reaction ID" value="UER00682"/>
</dbReference>
<dbReference type="PANTHER" id="PTHR36204:SF1">
    <property type="entry name" value="N-ACETYLMANNOSAMINE-6-PHOSPHATE 2-EPIMERASE-RELATED"/>
    <property type="match status" value="1"/>
</dbReference>
<comment type="pathway">
    <text evidence="3">Amino-sugar metabolism; N-acetylneuraminate degradation; D-fructose 6-phosphate from N-acetylneuraminate: step 3/5.</text>
</comment>
<dbReference type="AlphaFoldDB" id="G8P055"/>
<keyword evidence="5 7" id="KW-0413">Isomerase</keyword>
<dbReference type="Pfam" id="PF04131">
    <property type="entry name" value="NanE"/>
    <property type="match status" value="1"/>
</dbReference>
<keyword evidence="8" id="KW-1185">Reference proteome</keyword>
<dbReference type="NCBIfam" id="NF002231">
    <property type="entry name" value="PRK01130.1"/>
    <property type="match status" value="1"/>
</dbReference>
<accession>G8P055</accession>
<evidence type="ECO:0000256" key="5">
    <source>
        <dbReference type="ARBA" id="ARBA00023235"/>
    </source>
</evidence>
<dbReference type="InterPro" id="IPR007260">
    <property type="entry name" value="NanE"/>
</dbReference>
<dbReference type="OrthoDB" id="9781704at2"/>
<dbReference type="EC" id="5.1.3.9" evidence="4"/>
<evidence type="ECO:0000313" key="7">
    <source>
        <dbReference type="EMBL" id="AEU36849.1"/>
    </source>
</evidence>
<dbReference type="GO" id="GO:0005829">
    <property type="term" value="C:cytosol"/>
    <property type="evidence" value="ECO:0007669"/>
    <property type="project" value="TreeGrafter"/>
</dbReference>
<dbReference type="GO" id="GO:0047465">
    <property type="term" value="F:N-acylglucosamine-6-phosphate 2-epimerase activity"/>
    <property type="evidence" value="ECO:0007669"/>
    <property type="project" value="UniProtKB-EC"/>
</dbReference>
<evidence type="ECO:0000256" key="4">
    <source>
        <dbReference type="ARBA" id="ARBA00013180"/>
    </source>
</evidence>
<evidence type="ECO:0000256" key="6">
    <source>
        <dbReference type="ARBA" id="ARBA00023277"/>
    </source>
</evidence>
<dbReference type="KEGG" id="gma:AciX8_2535"/>
<dbReference type="InterPro" id="IPR011060">
    <property type="entry name" value="RibuloseP-bd_barrel"/>
</dbReference>
<keyword evidence="6" id="KW-0119">Carbohydrate metabolism</keyword>
<dbReference type="eggNOG" id="COG3010">
    <property type="taxonomic scope" value="Bacteria"/>
</dbReference>